<dbReference type="PROSITE" id="PS51186">
    <property type="entry name" value="GNAT"/>
    <property type="match status" value="1"/>
</dbReference>
<dbReference type="InterPro" id="IPR051531">
    <property type="entry name" value="N-acetyltransferase"/>
</dbReference>
<name>A0A1H6SN16_9BURK</name>
<keyword evidence="3" id="KW-1185">Reference proteome</keyword>
<dbReference type="PANTHER" id="PTHR43792">
    <property type="entry name" value="GNAT FAMILY, PUTATIVE (AFU_ORTHOLOGUE AFUA_3G00765)-RELATED-RELATED"/>
    <property type="match status" value="1"/>
</dbReference>
<dbReference type="SUPFAM" id="SSF55729">
    <property type="entry name" value="Acyl-CoA N-acyltransferases (Nat)"/>
    <property type="match status" value="1"/>
</dbReference>
<evidence type="ECO:0000313" key="3">
    <source>
        <dbReference type="Proteomes" id="UP000198866"/>
    </source>
</evidence>
<dbReference type="Proteomes" id="UP000198866">
    <property type="component" value="Unassembled WGS sequence"/>
</dbReference>
<dbReference type="GO" id="GO:0016747">
    <property type="term" value="F:acyltransferase activity, transferring groups other than amino-acyl groups"/>
    <property type="evidence" value="ECO:0007669"/>
    <property type="project" value="InterPro"/>
</dbReference>
<feature type="domain" description="N-acetyltransferase" evidence="1">
    <location>
        <begin position="26"/>
        <end position="188"/>
    </location>
</feature>
<evidence type="ECO:0000313" key="2">
    <source>
        <dbReference type="EMBL" id="SEI65390.1"/>
    </source>
</evidence>
<organism evidence="2 3">
    <name type="scientific">Paraburkholderia diazotrophica</name>
    <dbReference type="NCBI Taxonomy" id="667676"/>
    <lineage>
        <taxon>Bacteria</taxon>
        <taxon>Pseudomonadati</taxon>
        <taxon>Pseudomonadota</taxon>
        <taxon>Betaproteobacteria</taxon>
        <taxon>Burkholderiales</taxon>
        <taxon>Burkholderiaceae</taxon>
        <taxon>Paraburkholderia</taxon>
    </lineage>
</organism>
<dbReference type="AlphaFoldDB" id="A0A1H6SN16"/>
<dbReference type="InterPro" id="IPR000182">
    <property type="entry name" value="GNAT_dom"/>
</dbReference>
<dbReference type="InterPro" id="IPR016181">
    <property type="entry name" value="Acyl_CoA_acyltransferase"/>
</dbReference>
<dbReference type="PANTHER" id="PTHR43792:SF16">
    <property type="entry name" value="N-ACETYLTRANSFERASE DOMAIN-CONTAINING PROTEIN"/>
    <property type="match status" value="1"/>
</dbReference>
<dbReference type="Pfam" id="PF13302">
    <property type="entry name" value="Acetyltransf_3"/>
    <property type="match status" value="1"/>
</dbReference>
<dbReference type="EMBL" id="FNYE01000003">
    <property type="protein sequence ID" value="SEI65390.1"/>
    <property type="molecule type" value="Genomic_DNA"/>
</dbReference>
<dbReference type="STRING" id="667676.SAMN05192539_1003160"/>
<protein>
    <submittedName>
        <fullName evidence="2">Protein N-acetyltransferase, RimJ/RimL family</fullName>
    </submittedName>
</protein>
<keyword evidence="2" id="KW-0808">Transferase</keyword>
<proteinExistence type="predicted"/>
<reference evidence="3" key="1">
    <citation type="submission" date="2016-10" db="EMBL/GenBank/DDBJ databases">
        <authorList>
            <person name="Varghese N."/>
            <person name="Submissions S."/>
        </authorList>
    </citation>
    <scope>NUCLEOTIDE SEQUENCE [LARGE SCALE GENOMIC DNA]</scope>
    <source>
        <strain evidence="3">LMG 26031</strain>
    </source>
</reference>
<dbReference type="Gene3D" id="3.40.630.30">
    <property type="match status" value="1"/>
</dbReference>
<accession>A0A1H6SN16</accession>
<evidence type="ECO:0000259" key="1">
    <source>
        <dbReference type="PROSITE" id="PS51186"/>
    </source>
</evidence>
<gene>
    <name evidence="2" type="ORF">SAMN05192539_1003160</name>
</gene>
<sequence>MIGAFLFADRKRAMSPSSFELQTDRLILRPHVVEDFDESLALWSDEIVTRFIGGKPFNREEVWSRLLRYVGHWAALGYGYWTIREKHSGRFVGEVGFADYRREIDPPLDGAPEIGWVLMPSAHGQGYATEAVRGALTWADAKWPGGDTVCIIAPDNVASRRVAQKCGYVEEQQTTYKGHATGVFRRASGRLHPIGS</sequence>